<protein>
    <submittedName>
        <fullName evidence="1">Uncharacterized protein</fullName>
    </submittedName>
</protein>
<reference evidence="1" key="1">
    <citation type="submission" date="2021-01" db="EMBL/GenBank/DDBJ databases">
        <authorList>
            <person name="Kaushik A."/>
        </authorList>
    </citation>
    <scope>NUCLEOTIDE SEQUENCE</scope>
    <source>
        <strain evidence="1">AG5</strain>
    </source>
</reference>
<accession>A0A8H3DYT1</accession>
<name>A0A8H3DYT1_9AGAM</name>
<comment type="caution">
    <text evidence="1">The sequence shown here is derived from an EMBL/GenBank/DDBJ whole genome shotgun (WGS) entry which is preliminary data.</text>
</comment>
<dbReference type="EMBL" id="CAJNJQ010001021">
    <property type="protein sequence ID" value="CAE7114944.1"/>
    <property type="molecule type" value="Genomic_DNA"/>
</dbReference>
<dbReference type="AlphaFoldDB" id="A0A8H3DYT1"/>
<sequence>MDLDPNKRSSEIFRTRWPTVLIRTVWAYFQSGQVMWRWSGSRKATKGPGGFVLSQHRPPPVSGVFIFNEIDYHFHPRIRRSDSKCSPCSRGPNLHGRVLHRMQRWLRHLLRHRWLYSRDIYPRYRCTSRIGCLLGGPRSLHGSVCSSRTRSDSVVSAKT</sequence>
<evidence type="ECO:0000313" key="2">
    <source>
        <dbReference type="Proteomes" id="UP000663827"/>
    </source>
</evidence>
<gene>
    <name evidence="1" type="ORF">RDB_LOCUS51542</name>
</gene>
<proteinExistence type="predicted"/>
<dbReference type="Proteomes" id="UP000663827">
    <property type="component" value="Unassembled WGS sequence"/>
</dbReference>
<organism evidence="1 2">
    <name type="scientific">Rhizoctonia solani</name>
    <dbReference type="NCBI Taxonomy" id="456999"/>
    <lineage>
        <taxon>Eukaryota</taxon>
        <taxon>Fungi</taxon>
        <taxon>Dikarya</taxon>
        <taxon>Basidiomycota</taxon>
        <taxon>Agaricomycotina</taxon>
        <taxon>Agaricomycetes</taxon>
        <taxon>Cantharellales</taxon>
        <taxon>Ceratobasidiaceae</taxon>
        <taxon>Rhizoctonia</taxon>
    </lineage>
</organism>
<evidence type="ECO:0000313" key="1">
    <source>
        <dbReference type="EMBL" id="CAE7114944.1"/>
    </source>
</evidence>